<feature type="domain" description="Helix-turn-helix" evidence="1">
    <location>
        <begin position="105"/>
        <end position="163"/>
    </location>
</feature>
<dbReference type="Pfam" id="PF26215">
    <property type="entry name" value="HTH_animal"/>
    <property type="match status" value="1"/>
</dbReference>
<dbReference type="Proteomes" id="UP000030758">
    <property type="component" value="Unassembled WGS sequence"/>
</dbReference>
<dbReference type="PANTHER" id="PTHR21301:SF10">
    <property type="entry name" value="REVERSE TRANSCRIPTASE DOMAIN-CONTAINING PROTEIN"/>
    <property type="match status" value="1"/>
</dbReference>
<reference evidence="2" key="1">
    <citation type="journal article" date="2014" name="Nat. Genet.">
        <title>Genome and transcriptome of the porcine whipworm Trichuris suis.</title>
        <authorList>
            <person name="Jex A.R."/>
            <person name="Nejsum P."/>
            <person name="Schwarz E.M."/>
            <person name="Hu L."/>
            <person name="Young N.D."/>
            <person name="Hall R.S."/>
            <person name="Korhonen P.K."/>
            <person name="Liao S."/>
            <person name="Thamsborg S."/>
            <person name="Xia J."/>
            <person name="Xu P."/>
            <person name="Wang S."/>
            <person name="Scheerlinck J.P."/>
            <person name="Hofmann A."/>
            <person name="Sternberg P.W."/>
            <person name="Wang J."/>
            <person name="Gasser R.B."/>
        </authorList>
    </citation>
    <scope>NUCLEOTIDE SEQUENCE [LARGE SCALE GENOMIC DNA]</scope>
    <source>
        <strain evidence="2">DCEP-RM93F</strain>
    </source>
</reference>
<gene>
    <name evidence="2" type="ORF">M514_06255</name>
</gene>
<organism evidence="2">
    <name type="scientific">Trichuris suis</name>
    <name type="common">pig whipworm</name>
    <dbReference type="NCBI Taxonomy" id="68888"/>
    <lineage>
        <taxon>Eukaryota</taxon>
        <taxon>Metazoa</taxon>
        <taxon>Ecdysozoa</taxon>
        <taxon>Nematoda</taxon>
        <taxon>Enoplea</taxon>
        <taxon>Dorylaimia</taxon>
        <taxon>Trichinellida</taxon>
        <taxon>Trichuridae</taxon>
        <taxon>Trichuris</taxon>
    </lineage>
</organism>
<evidence type="ECO:0000313" key="2">
    <source>
        <dbReference type="EMBL" id="KFD68013.1"/>
    </source>
</evidence>
<accession>A0A085NEW7</accession>
<name>A0A085NEW7_9BILA</name>
<dbReference type="AlphaFoldDB" id="A0A085NEW7"/>
<dbReference type="InterPro" id="IPR058912">
    <property type="entry name" value="HTH_animal"/>
</dbReference>
<dbReference type="EMBL" id="KL367509">
    <property type="protein sequence ID" value="KFD68013.1"/>
    <property type="molecule type" value="Genomic_DNA"/>
</dbReference>
<dbReference type="PANTHER" id="PTHR21301">
    <property type="entry name" value="REVERSE TRANSCRIPTASE"/>
    <property type="match status" value="1"/>
</dbReference>
<evidence type="ECO:0000259" key="1">
    <source>
        <dbReference type="Pfam" id="PF26215"/>
    </source>
</evidence>
<sequence length="375" mass="42347">MGSPLSPVLAEVFMQHLERRVFSHTASEIAPTCFKQYVDDVFAILKRGNEDSFLEILNCEFPNVITFMIEKEVEGKIPFLDILIIRSQVGIKTTVYGKPTHSDKYVDFKSHHPRHVMTGILGGMVDRALAICDQEYLGQELEHLRNTLKKNGYPAHLIDSIIQRKLEGNTRVKRPASRLRLILPYYAELGEKIKRLGNRLGFQVWFKGNPNLRSILRNDKGKVPLDQCPGVVYEIKCECSASYIGETCNTLAHRFQEHMKSLTRYRNAVNRLNGDSSNISGGHPLTLDPRDAMEQAIQTSAVAQHATQCTGQLRAEMLWVMLPRGSSDASPQGLLECPKRRFEYEYLLLKGLLAIWLSCADAEPTYSDVYGPAPP</sequence>
<protein>
    <recommendedName>
        <fullName evidence="1">Helix-turn-helix domain-containing protein</fullName>
    </recommendedName>
</protein>
<proteinExistence type="predicted"/>